<protein>
    <recommendedName>
        <fullName evidence="4">DinB family protein</fullName>
    </recommendedName>
</protein>
<evidence type="ECO:0000256" key="2">
    <source>
        <dbReference type="ARBA" id="ARBA00022723"/>
    </source>
</evidence>
<dbReference type="EMBL" id="LO018304">
    <property type="protein sequence ID" value="CUM60981.1"/>
    <property type="molecule type" value="Genomic_DNA"/>
</dbReference>
<keyword evidence="2" id="KW-0479">Metal-binding</keyword>
<comment type="similarity">
    <text evidence="1">Belongs to the DinB family.</text>
</comment>
<proteinExistence type="inferred from homology"/>
<sequence length="85" mass="10040">MILITVTQNIFTRFNFKTLNSMTHPLIAHFQLLARYNALANQRIYSACAELTDAERKQIRPAFFKSIHNTLNHIMVGDRLWMNRF</sequence>
<accession>A0A1J1JIR6</accession>
<dbReference type="InterPro" id="IPR007837">
    <property type="entry name" value="DinB"/>
</dbReference>
<dbReference type="GO" id="GO:0046872">
    <property type="term" value="F:metal ion binding"/>
    <property type="evidence" value="ECO:0007669"/>
    <property type="project" value="UniProtKB-KW"/>
</dbReference>
<evidence type="ECO:0000256" key="1">
    <source>
        <dbReference type="ARBA" id="ARBA00008635"/>
    </source>
</evidence>
<name>A0A1J1JIR6_PLAAG</name>
<dbReference type="AlphaFoldDB" id="A0A1J1JIR6"/>
<organism evidence="3">
    <name type="scientific">Planktothrix agardhii</name>
    <name type="common">Oscillatoria agardhii</name>
    <dbReference type="NCBI Taxonomy" id="1160"/>
    <lineage>
        <taxon>Bacteria</taxon>
        <taxon>Bacillati</taxon>
        <taxon>Cyanobacteriota</taxon>
        <taxon>Cyanophyceae</taxon>
        <taxon>Oscillatoriophycideae</taxon>
        <taxon>Oscillatoriales</taxon>
        <taxon>Microcoleaceae</taxon>
        <taxon>Planktothrix</taxon>
    </lineage>
</organism>
<dbReference type="Gene3D" id="1.20.120.450">
    <property type="entry name" value="dinb family like domain"/>
    <property type="match status" value="1"/>
</dbReference>
<evidence type="ECO:0000313" key="3">
    <source>
        <dbReference type="EMBL" id="CUM60981.1"/>
    </source>
</evidence>
<gene>
    <name evidence="3" type="ORF">PLAM_3015</name>
</gene>
<evidence type="ECO:0008006" key="4">
    <source>
        <dbReference type="Google" id="ProtNLM"/>
    </source>
</evidence>
<dbReference type="Pfam" id="PF05163">
    <property type="entry name" value="DinB"/>
    <property type="match status" value="1"/>
</dbReference>
<reference evidence="3" key="1">
    <citation type="submission" date="2015-09" db="EMBL/GenBank/DDBJ databases">
        <authorList>
            <person name="Jackson K.R."/>
            <person name="Lunt B.L."/>
            <person name="Fisher J.N.B."/>
            <person name="Gardner A.V."/>
            <person name="Bailey M.E."/>
            <person name="Deus L.M."/>
            <person name="Earl A.S."/>
            <person name="Gibby P.D."/>
            <person name="Hartmann K.A."/>
            <person name="Liu J.E."/>
            <person name="Manci A.M."/>
            <person name="Nielsen D.A."/>
            <person name="Solomon M.B."/>
            <person name="Breakwell D.P."/>
            <person name="Burnett S.H."/>
            <person name="Grose J.H."/>
        </authorList>
    </citation>
    <scope>NUCLEOTIDE SEQUENCE</scope>
    <source>
        <strain evidence="3">7805</strain>
    </source>
</reference>
<dbReference type="SUPFAM" id="SSF109854">
    <property type="entry name" value="DinB/YfiT-like putative metalloenzymes"/>
    <property type="match status" value="1"/>
</dbReference>
<dbReference type="InterPro" id="IPR034660">
    <property type="entry name" value="DinB/YfiT-like"/>
</dbReference>